<keyword evidence="9" id="KW-0969">Cilium</keyword>
<evidence type="ECO:0000259" key="8">
    <source>
        <dbReference type="Pfam" id="PF07195"/>
    </source>
</evidence>
<comment type="subcellular location">
    <subcellularLocation>
        <location evidence="5">Secreted</location>
    </subcellularLocation>
    <subcellularLocation>
        <location evidence="5">Bacterial flagellum</location>
    </subcellularLocation>
</comment>
<comment type="subunit">
    <text evidence="2 5">Homopentamer.</text>
</comment>
<protein>
    <recommendedName>
        <fullName evidence="5">Flagellar hook-associated protein 2</fullName>
        <shortName evidence="5">HAP2</shortName>
    </recommendedName>
    <alternativeName>
        <fullName evidence="5">Flagellar cap protein</fullName>
    </alternativeName>
</protein>
<keyword evidence="3 5" id="KW-0175">Coiled coil</keyword>
<dbReference type="InterPro" id="IPR003481">
    <property type="entry name" value="FliD_N"/>
</dbReference>
<evidence type="ECO:0000256" key="1">
    <source>
        <dbReference type="ARBA" id="ARBA00009764"/>
    </source>
</evidence>
<dbReference type="OrthoDB" id="9810816at2"/>
<dbReference type="PANTHER" id="PTHR30288">
    <property type="entry name" value="FLAGELLAR CAP/ASSEMBLY PROTEIN FLID"/>
    <property type="match status" value="1"/>
</dbReference>
<proteinExistence type="inferred from homology"/>
<sequence length="490" mass="49380">MATTISDTTAANTSSTSTSTSSSKVSITGLGSGLDIDALVEVTVEAEKAAKQAQIDRLTTKTDTSISAVGTLKSAIEAFEASLTSLQTVSSSFDGLSASSSSSSVASVTAGSGAVAGSYSLEVTQLATASKVASASQEGGSSTTFASGGTLTVDVGDNASYDVEVSAGASLTQIRDAINDQLSSTAGISANIVTDSSGARLVLSSETTGEGTDLYVSGTGDLAALNINVDDEGNHSLTQQSGSAAGYITAAGNASYKLDGLELSSSSNTVTALSGLSIKLASEGSSTLTVATNTDGLKESINTFVTAYNTLLTVTNALTKVTATSDGSSTEAGALVGDASVRSLLNSVRNALVEPSTSSGGLSVLAQLGVTTNKTDGTLSIDDDKLSSALETHAADVKSFFSGDNGLLGRLKSVTEPYTATGGLLATRTEALQTTKAQLTEQQEALDRRIESLTTMLYTKYNNMDTLIAQLSATSESILATLNALNNSDD</sequence>
<gene>
    <name evidence="9" type="ORF">DNJ96_01325</name>
</gene>
<dbReference type="GO" id="GO:0009424">
    <property type="term" value="C:bacterial-type flagellum hook"/>
    <property type="evidence" value="ECO:0007669"/>
    <property type="project" value="UniProtKB-UniRule"/>
</dbReference>
<keyword evidence="4 5" id="KW-0975">Bacterial flagellum</keyword>
<dbReference type="PANTHER" id="PTHR30288:SF0">
    <property type="entry name" value="FLAGELLAR HOOK-ASSOCIATED PROTEIN 2"/>
    <property type="match status" value="1"/>
</dbReference>
<reference evidence="9 10" key="1">
    <citation type="submission" date="2018-06" db="EMBL/GenBank/DDBJ databases">
        <title>Three novel Pseudomonas species isolated from symptomatic oak.</title>
        <authorList>
            <person name="Bueno-Gonzalez V."/>
            <person name="Brady C."/>
        </authorList>
    </citation>
    <scope>NUCLEOTIDE SEQUENCE [LARGE SCALE GENOMIC DNA]</scope>
    <source>
        <strain evidence="9 10">P17C</strain>
    </source>
</reference>
<dbReference type="Pfam" id="PF07195">
    <property type="entry name" value="FliD_C"/>
    <property type="match status" value="1"/>
</dbReference>
<dbReference type="EMBL" id="QJUP01000001">
    <property type="protein sequence ID" value="TBU99959.1"/>
    <property type="molecule type" value="Genomic_DNA"/>
</dbReference>
<feature type="coiled-coil region" evidence="5">
    <location>
        <begin position="429"/>
        <end position="456"/>
    </location>
</feature>
<evidence type="ECO:0000313" key="9">
    <source>
        <dbReference type="EMBL" id="TBU99959.1"/>
    </source>
</evidence>
<dbReference type="InterPro" id="IPR010810">
    <property type="entry name" value="Flagellin_hook_IN_motif"/>
</dbReference>
<evidence type="ECO:0000256" key="3">
    <source>
        <dbReference type="ARBA" id="ARBA00023054"/>
    </source>
</evidence>
<name>A0A4V2KDJ5_9GAMM</name>
<comment type="function">
    <text evidence="5">Required for morphogenesis and for the elongation of the flagellar filament by facilitating polymerization of the flagellin monomers at the tip of growing filament. Forms a capping structure, which prevents flagellin subunits (transported through the central channel of the flagellum) from leaking out without polymerization at the distal end.</text>
</comment>
<dbReference type="GO" id="GO:0005576">
    <property type="term" value="C:extracellular region"/>
    <property type="evidence" value="ECO:0007669"/>
    <property type="project" value="UniProtKB-SubCell"/>
</dbReference>
<dbReference type="Pfam" id="PF02465">
    <property type="entry name" value="FliD_N"/>
    <property type="match status" value="1"/>
</dbReference>
<evidence type="ECO:0000313" key="10">
    <source>
        <dbReference type="Proteomes" id="UP000292639"/>
    </source>
</evidence>
<dbReference type="GO" id="GO:0071973">
    <property type="term" value="P:bacterial-type flagellum-dependent cell motility"/>
    <property type="evidence" value="ECO:0007669"/>
    <property type="project" value="TreeGrafter"/>
</dbReference>
<dbReference type="GO" id="GO:0007155">
    <property type="term" value="P:cell adhesion"/>
    <property type="evidence" value="ECO:0007669"/>
    <property type="project" value="InterPro"/>
</dbReference>
<dbReference type="Pfam" id="PF07196">
    <property type="entry name" value="Flagellin_IN"/>
    <property type="match status" value="1"/>
</dbReference>
<keyword evidence="9" id="KW-0282">Flagellum</keyword>
<evidence type="ECO:0000256" key="6">
    <source>
        <dbReference type="SAM" id="MobiDB-lite"/>
    </source>
</evidence>
<dbReference type="InterPro" id="IPR040026">
    <property type="entry name" value="FliD"/>
</dbReference>
<dbReference type="AlphaFoldDB" id="A0A4V2KDJ5"/>
<keyword evidence="5" id="KW-0964">Secreted</keyword>
<evidence type="ECO:0000259" key="7">
    <source>
        <dbReference type="Pfam" id="PF02465"/>
    </source>
</evidence>
<feature type="domain" description="Flagellar hook-associated protein 2 N-terminal" evidence="7">
    <location>
        <begin position="32"/>
        <end position="129"/>
    </location>
</feature>
<evidence type="ECO:0000256" key="4">
    <source>
        <dbReference type="ARBA" id="ARBA00023143"/>
    </source>
</evidence>
<keyword evidence="9" id="KW-0966">Cell projection</keyword>
<comment type="caution">
    <text evidence="9">The sequence shown here is derived from an EMBL/GenBank/DDBJ whole genome shotgun (WGS) entry which is preliminary data.</text>
</comment>
<dbReference type="Proteomes" id="UP000292639">
    <property type="component" value="Unassembled WGS sequence"/>
</dbReference>
<feature type="region of interest" description="Disordered" evidence="6">
    <location>
        <begin position="1"/>
        <end position="26"/>
    </location>
</feature>
<accession>A0A4V2KDJ5</accession>
<organism evidence="9 10">
    <name type="scientific">Stutzerimonas kirkiae</name>
    <dbReference type="NCBI Taxonomy" id="2211392"/>
    <lineage>
        <taxon>Bacteria</taxon>
        <taxon>Pseudomonadati</taxon>
        <taxon>Pseudomonadota</taxon>
        <taxon>Gammaproteobacteria</taxon>
        <taxon>Pseudomonadales</taxon>
        <taxon>Pseudomonadaceae</taxon>
        <taxon>Stutzerimonas</taxon>
    </lineage>
</organism>
<comment type="similarity">
    <text evidence="1 5">Belongs to the FliD family.</text>
</comment>
<feature type="domain" description="Flagellar hook-associated protein 2 C-terminal" evidence="8">
    <location>
        <begin position="251"/>
        <end position="472"/>
    </location>
</feature>
<evidence type="ECO:0000256" key="2">
    <source>
        <dbReference type="ARBA" id="ARBA00011255"/>
    </source>
</evidence>
<evidence type="ECO:0000256" key="5">
    <source>
        <dbReference type="RuleBase" id="RU362066"/>
    </source>
</evidence>
<dbReference type="InterPro" id="IPR010809">
    <property type="entry name" value="FliD_C"/>
</dbReference>
<dbReference type="GO" id="GO:0009421">
    <property type="term" value="C:bacterial-type flagellum filament cap"/>
    <property type="evidence" value="ECO:0007669"/>
    <property type="project" value="InterPro"/>
</dbReference>
<keyword evidence="10" id="KW-1185">Reference proteome</keyword>